<gene>
    <name evidence="2" type="ORF">C4520_00805</name>
</gene>
<evidence type="ECO:0000259" key="1">
    <source>
        <dbReference type="Pfam" id="PF04015"/>
    </source>
</evidence>
<comment type="caution">
    <text evidence="2">The sequence shown here is derived from an EMBL/GenBank/DDBJ whole genome shotgun (WGS) entry which is preliminary data.</text>
</comment>
<feature type="domain" description="DUF362" evidence="1">
    <location>
        <begin position="38"/>
        <end position="236"/>
    </location>
</feature>
<sequence length="428" mass="47562">MKKRKVILRRCEEYNPIRMREIIRDGIAELGEQPRGRILIKPNVVTANTEYIHHSYTAPPIVEAMVDVLRETSAGSQITIGESGAIGVPTRAFFADSGYARMARNIGIPLRNFNEEKTKEITLARAKWHKTFLAARSLHEADYKIWMPKLKYHIVCQITNALKLNIGILTHKERFLYHDDRLNEKVVDLLEFGWPNLIVTDAVMIGHGFESSPYPFHLGAILISNDPVAADVVAARILNYQPEEVAHLVEARERGYGSLDINDIEVTGDLSIDDLAAKTKDIESAFQDLQKLKTPIKFYEGVNPKTGNICYGGCICSIKGVLGTAEKKYPGNLAGAKAGAIVMGYYKGDVIHPGQPVALIGTCSDVEGRLECGRIIRIKSCPVKVRDLAVLLLRKFGMKSPAFDVTNISKMIFYSAMEASAKASRSFR</sequence>
<dbReference type="AlphaFoldDB" id="A0A3A4PEB2"/>
<dbReference type="InterPro" id="IPR007160">
    <property type="entry name" value="DUF362"/>
</dbReference>
<reference evidence="2 3" key="1">
    <citation type="journal article" date="2017" name="ISME J.">
        <title>Energy and carbon metabolisms in a deep terrestrial subsurface fluid microbial community.</title>
        <authorList>
            <person name="Momper L."/>
            <person name="Jungbluth S.P."/>
            <person name="Lee M.D."/>
            <person name="Amend J.P."/>
        </authorList>
    </citation>
    <scope>NUCLEOTIDE SEQUENCE [LARGE SCALE GENOMIC DNA]</scope>
    <source>
        <strain evidence="2">SURF_5</strain>
    </source>
</reference>
<dbReference type="Pfam" id="PF04015">
    <property type="entry name" value="DUF362"/>
    <property type="match status" value="1"/>
</dbReference>
<proteinExistence type="predicted"/>
<accession>A0A3A4PEB2</accession>
<dbReference type="EMBL" id="QZKU01000010">
    <property type="protein sequence ID" value="RJP26284.1"/>
    <property type="molecule type" value="Genomic_DNA"/>
</dbReference>
<dbReference type="Proteomes" id="UP000265882">
    <property type="component" value="Unassembled WGS sequence"/>
</dbReference>
<name>A0A3A4PEB2_ABYX5</name>
<protein>
    <submittedName>
        <fullName evidence="2">DUF362 domain-containing protein</fullName>
    </submittedName>
</protein>
<evidence type="ECO:0000313" key="2">
    <source>
        <dbReference type="EMBL" id="RJP26284.1"/>
    </source>
</evidence>
<organism evidence="2 3">
    <name type="scientific">Abyssobacteria bacterium (strain SURF_5)</name>
    <dbReference type="NCBI Taxonomy" id="2093360"/>
    <lineage>
        <taxon>Bacteria</taxon>
        <taxon>Pseudomonadati</taxon>
        <taxon>Candidatus Hydrogenedentota</taxon>
        <taxon>Candidatus Abyssobacteria</taxon>
    </lineage>
</organism>
<evidence type="ECO:0000313" key="3">
    <source>
        <dbReference type="Proteomes" id="UP000265882"/>
    </source>
</evidence>